<comment type="caution">
    <text evidence="1">The sequence shown here is derived from an EMBL/GenBank/DDBJ whole genome shotgun (WGS) entry which is preliminary data.</text>
</comment>
<organism evidence="1 2">
    <name type="scientific">Citrobacter enshiensis</name>
    <dbReference type="NCBI Taxonomy" id="2971264"/>
    <lineage>
        <taxon>Bacteria</taxon>
        <taxon>Pseudomonadati</taxon>
        <taxon>Pseudomonadota</taxon>
        <taxon>Gammaproteobacteria</taxon>
        <taxon>Enterobacterales</taxon>
        <taxon>Enterobacteriaceae</taxon>
        <taxon>Citrobacter</taxon>
    </lineage>
</organism>
<dbReference type="Pfam" id="PF11198">
    <property type="entry name" value="DUF2857"/>
    <property type="match status" value="1"/>
</dbReference>
<sequence>MISSLNYTVLTEALHALKEGDIRRCEALGFTYDELNAINQLSIDELFIVSRASAQFMDVTINHEVLRHLLAQSRQEIHLQQKINRAIGLGGSIELLSDFFGLTSGEISARRRLMGINIPQGRTQLPDEDTDAQIWLLWQKNHPENTVSLEALDVMMDITEKLASQDEAPSLTVVWNRILQCGKVMSAEGGQNGR</sequence>
<accession>A0ABT8PV96</accession>
<evidence type="ECO:0000313" key="1">
    <source>
        <dbReference type="EMBL" id="MDN8600280.1"/>
    </source>
</evidence>
<reference evidence="1 2" key="1">
    <citation type="submission" date="2023-07" db="EMBL/GenBank/DDBJ databases">
        <title>Citrobacter selenititolerans sp. nov., isolated from seleniferous soil.</title>
        <authorList>
            <person name="Zhang S."/>
            <person name="Li K."/>
            <person name="Peng J."/>
            <person name="Wang H."/>
            <person name="Sun J."/>
            <person name="Guo Y."/>
        </authorList>
    </citation>
    <scope>NUCLEOTIDE SEQUENCE [LARGE SCALE GENOMIC DNA]</scope>
    <source>
        <strain evidence="1 2">S2-9</strain>
    </source>
</reference>
<dbReference type="InterPro" id="IPR021364">
    <property type="entry name" value="DUF2857"/>
</dbReference>
<name>A0ABT8PV96_9ENTR</name>
<protein>
    <submittedName>
        <fullName evidence="1">DUF2857 domain-containing protein</fullName>
    </submittedName>
</protein>
<gene>
    <name evidence="1" type="ORF">Q0A17_12795</name>
</gene>
<evidence type="ECO:0000313" key="2">
    <source>
        <dbReference type="Proteomes" id="UP001174867"/>
    </source>
</evidence>
<proteinExistence type="predicted"/>
<dbReference type="EMBL" id="JAUJYW010000005">
    <property type="protein sequence ID" value="MDN8600280.1"/>
    <property type="molecule type" value="Genomic_DNA"/>
</dbReference>
<dbReference type="Proteomes" id="UP001174867">
    <property type="component" value="Unassembled WGS sequence"/>
</dbReference>
<dbReference type="RefSeq" id="WP_301699282.1">
    <property type="nucleotide sequence ID" value="NZ_JAUJYW010000005.1"/>
</dbReference>
<keyword evidence="2" id="KW-1185">Reference proteome</keyword>